<dbReference type="GO" id="GO:0043235">
    <property type="term" value="C:receptor complex"/>
    <property type="evidence" value="ECO:0007669"/>
    <property type="project" value="TreeGrafter"/>
</dbReference>
<dbReference type="EC" id="2.7.10.1" evidence="4"/>
<dbReference type="InterPro" id="IPR020635">
    <property type="entry name" value="Tyr_kinase_cat_dom"/>
</dbReference>
<dbReference type="AlphaFoldDB" id="A0A7R8CY52"/>
<dbReference type="InterPro" id="IPR001245">
    <property type="entry name" value="Ser-Thr/Tyr_kinase_cat_dom"/>
</dbReference>
<dbReference type="PANTHER" id="PTHR24416">
    <property type="entry name" value="TYROSINE-PROTEIN KINASE RECEPTOR"/>
    <property type="match status" value="1"/>
</dbReference>
<organism evidence="4 5">
    <name type="scientific">Lepeophtheirus salmonis</name>
    <name type="common">Salmon louse</name>
    <name type="synonym">Caligus salmonis</name>
    <dbReference type="NCBI Taxonomy" id="72036"/>
    <lineage>
        <taxon>Eukaryota</taxon>
        <taxon>Metazoa</taxon>
        <taxon>Ecdysozoa</taxon>
        <taxon>Arthropoda</taxon>
        <taxon>Crustacea</taxon>
        <taxon>Multicrustacea</taxon>
        <taxon>Hexanauplia</taxon>
        <taxon>Copepoda</taxon>
        <taxon>Siphonostomatoida</taxon>
        <taxon>Caligidae</taxon>
        <taxon>Lepeophtheirus</taxon>
    </lineage>
</organism>
<dbReference type="EMBL" id="HG994585">
    <property type="protein sequence ID" value="CAF2967291.1"/>
    <property type="molecule type" value="Genomic_DNA"/>
</dbReference>
<evidence type="ECO:0000256" key="2">
    <source>
        <dbReference type="ARBA" id="ARBA00051243"/>
    </source>
</evidence>
<dbReference type="InterPro" id="IPR000719">
    <property type="entry name" value="Prot_kinase_dom"/>
</dbReference>
<dbReference type="InterPro" id="IPR055162">
    <property type="entry name" value="RET_CRD"/>
</dbReference>
<dbReference type="PANTHER" id="PTHR24416:SF617">
    <property type="entry name" value="RET ONCOGENE, ISOFORM A"/>
    <property type="match status" value="1"/>
</dbReference>
<dbReference type="InterPro" id="IPR008266">
    <property type="entry name" value="Tyr_kinase_AS"/>
</dbReference>
<dbReference type="FunFam" id="1.10.510.10:FF:000462">
    <property type="entry name" value="Receptor tyrosine kinase"/>
    <property type="match status" value="1"/>
</dbReference>
<dbReference type="InterPro" id="IPR050122">
    <property type="entry name" value="RTK"/>
</dbReference>
<name>A0A7R8CY52_LEPSM</name>
<evidence type="ECO:0000256" key="3">
    <source>
        <dbReference type="PROSITE-ProRule" id="PRU10141"/>
    </source>
</evidence>
<accession>A0A7R8CY52</accession>
<dbReference type="Pfam" id="PF07714">
    <property type="entry name" value="PK_Tyr_Ser-Thr"/>
    <property type="match status" value="1"/>
</dbReference>
<dbReference type="OrthoDB" id="535945at2759"/>
<comment type="catalytic activity">
    <reaction evidence="2">
        <text>L-tyrosyl-[protein] + ATP = O-phospho-L-tyrosyl-[protein] + ADP + H(+)</text>
        <dbReference type="Rhea" id="RHEA:10596"/>
        <dbReference type="Rhea" id="RHEA-COMP:10136"/>
        <dbReference type="Rhea" id="RHEA-COMP:20101"/>
        <dbReference type="ChEBI" id="CHEBI:15378"/>
        <dbReference type="ChEBI" id="CHEBI:30616"/>
        <dbReference type="ChEBI" id="CHEBI:46858"/>
        <dbReference type="ChEBI" id="CHEBI:61978"/>
        <dbReference type="ChEBI" id="CHEBI:456216"/>
        <dbReference type="EC" id="2.7.10.1"/>
    </reaction>
</comment>
<protein>
    <submittedName>
        <fullName evidence="4">RET</fullName>
        <ecNumber evidence="4">2.7.10.1</ecNumber>
    </submittedName>
</protein>
<keyword evidence="3" id="KW-0067">ATP-binding</keyword>
<gene>
    <name evidence="4" type="ORF">LSAA_12284</name>
</gene>
<dbReference type="GO" id="GO:0004714">
    <property type="term" value="F:transmembrane receptor protein tyrosine kinase activity"/>
    <property type="evidence" value="ECO:0007669"/>
    <property type="project" value="UniProtKB-EC"/>
</dbReference>
<dbReference type="PRINTS" id="PR00109">
    <property type="entry name" value="TYRKINASE"/>
</dbReference>
<dbReference type="Pfam" id="PF22540">
    <property type="entry name" value="RET_CRD"/>
    <property type="match status" value="1"/>
</dbReference>
<evidence type="ECO:0000313" key="5">
    <source>
        <dbReference type="Proteomes" id="UP000675881"/>
    </source>
</evidence>
<dbReference type="GO" id="GO:0005886">
    <property type="term" value="C:plasma membrane"/>
    <property type="evidence" value="ECO:0007669"/>
    <property type="project" value="TreeGrafter"/>
</dbReference>
<dbReference type="Gene3D" id="2.60.40.60">
    <property type="entry name" value="Cadherins"/>
    <property type="match status" value="1"/>
</dbReference>
<dbReference type="GO" id="GO:0005524">
    <property type="term" value="F:ATP binding"/>
    <property type="evidence" value="ECO:0007669"/>
    <property type="project" value="UniProtKB-UniRule"/>
</dbReference>
<dbReference type="PROSITE" id="PS00109">
    <property type="entry name" value="PROTEIN_KINASE_TYR"/>
    <property type="match status" value="1"/>
</dbReference>
<dbReference type="SMART" id="SM00219">
    <property type="entry name" value="TyrKc"/>
    <property type="match status" value="1"/>
</dbReference>
<keyword evidence="5" id="KW-1185">Reference proteome</keyword>
<evidence type="ECO:0000313" key="4">
    <source>
        <dbReference type="EMBL" id="CAF2967291.1"/>
    </source>
</evidence>
<dbReference type="Gene3D" id="1.10.510.10">
    <property type="entry name" value="Transferase(Phosphotransferase) domain 1"/>
    <property type="match status" value="1"/>
</dbReference>
<evidence type="ECO:0000256" key="1">
    <source>
        <dbReference type="ARBA" id="ARBA00004167"/>
    </source>
</evidence>
<sequence>MLKLILFVLGLNGIKGMSSPCDKFPAVFLLDGSHFTPPSGCRIVLNNHSIHFMTLEKICIFQERICYRKENLFVYRRIQLFSEMENITFVKKLVLTKLSTCSSIRKIQELNFQVMENTPSSEPIDVLPIFIKSQACPKFYCLIDSKNSHRLSLKTSNQSIHLFSIYSFDREIMGSLSFQIVCRTKGNSTSKIKFQSTLNIRDVDDNSPIPQNNDKKLGTFDFNCGTKYIYKKENVYCQKLPSNFSGTILYLKDQKIYFLKDLRNFRSTNIMGVIMNENQEKVSNFSFKLLASSISPSPMILHTNHSYSLYVLVNDPYLTRIGTLTNFERLTLHKSNCPWFSIADNIIYLDIKGGLKEQGVHPGDTCKLELKSNSSIRINVIINVRESLSLCSNPRSRTTLACSEFSLMEECVSICGPVTSICEWSPENKTLGRSYSTCTVGTKYCPDDKCDALEQLSPNICPQDCQEPEQFRGFNILIDKINNRPIARKSGVVVSCHGKCSAVMKSQAHSMKDELKRRSISEHTAQEYAKCGILCTFSIVLAFFGSFFCFFLFYRYNRSCKSNAHREFSTRTIKDQMADVELVKEQEKYEMHDDSYDEKWEFQRSNLVLEETIGEGEFGKVVSAKAFNLNKKYFSLDCQRVAVKMLKVYHTREQLHDLLSEYAILKEVNHPNVIKLLGACTKPDGPLLIIIEFAKYGSVRFYLRSQRKLYLQNSDSANLITPQDVIGFSLQIAKGMEYLFGLKFVHRDLAARNVLLTEGYQCKISDFGLTRDVYTYQTYWKKSNGKLPVKWLSPESLFDNKYTSKSDVWSFGILLWELVTFGGCPYPGIPPERLVKLLKSGYRMEKPDSCTGEIYEIMTDCWSYNPDARPTFKNLIMQPICSSSIATDDLDNESVYDYSKDSSTDKLLSKEIHISFDDSDKGFSRSPPSIKYSQLIHKQSEESLPSIVV</sequence>
<dbReference type="PROSITE" id="PS50011">
    <property type="entry name" value="PROTEIN_KINASE_DOM"/>
    <property type="match status" value="1"/>
</dbReference>
<dbReference type="InterPro" id="IPR017441">
    <property type="entry name" value="Protein_kinase_ATP_BS"/>
</dbReference>
<dbReference type="GO" id="GO:0007169">
    <property type="term" value="P:cell surface receptor protein tyrosine kinase signaling pathway"/>
    <property type="evidence" value="ECO:0007669"/>
    <property type="project" value="TreeGrafter"/>
</dbReference>
<proteinExistence type="predicted"/>
<feature type="binding site" evidence="3">
    <location>
        <position position="644"/>
    </location>
    <ligand>
        <name>ATP</name>
        <dbReference type="ChEBI" id="CHEBI:30616"/>
    </ligand>
</feature>
<dbReference type="InterPro" id="IPR011009">
    <property type="entry name" value="Kinase-like_dom_sf"/>
</dbReference>
<keyword evidence="4" id="KW-0808">Transferase</keyword>
<reference evidence="4" key="1">
    <citation type="submission" date="2021-02" db="EMBL/GenBank/DDBJ databases">
        <authorList>
            <person name="Bekaert M."/>
        </authorList>
    </citation>
    <scope>NUCLEOTIDE SEQUENCE</scope>
    <source>
        <strain evidence="4">IoA-00</strain>
    </source>
</reference>
<keyword evidence="3" id="KW-0547">Nucleotide-binding</keyword>
<dbReference type="Gene3D" id="3.30.200.20">
    <property type="entry name" value="Phosphorylase Kinase, domain 1"/>
    <property type="match status" value="1"/>
</dbReference>
<dbReference type="SUPFAM" id="SSF56112">
    <property type="entry name" value="Protein kinase-like (PK-like)"/>
    <property type="match status" value="1"/>
</dbReference>
<dbReference type="CDD" id="cd00192">
    <property type="entry name" value="PTKc"/>
    <property type="match status" value="1"/>
</dbReference>
<dbReference type="Proteomes" id="UP000675881">
    <property type="component" value="Chromosome 6"/>
</dbReference>
<dbReference type="PROSITE" id="PS00107">
    <property type="entry name" value="PROTEIN_KINASE_ATP"/>
    <property type="match status" value="1"/>
</dbReference>
<comment type="subcellular location">
    <subcellularLocation>
        <location evidence="1">Membrane</location>
        <topology evidence="1">Single-pass membrane protein</topology>
    </subcellularLocation>
</comment>